<accession>A0A6G7PTC5</accession>
<protein>
    <submittedName>
        <fullName evidence="1">Uncharacterized protein</fullName>
    </submittedName>
</protein>
<evidence type="ECO:0000313" key="1">
    <source>
        <dbReference type="EMBL" id="QIJ70935.1"/>
    </source>
</evidence>
<dbReference type="Proteomes" id="UP000502179">
    <property type="component" value="Chromosome"/>
</dbReference>
<dbReference type="KEGG" id="tav:G4V39_01000"/>
<evidence type="ECO:0000313" key="2">
    <source>
        <dbReference type="Proteomes" id="UP000502179"/>
    </source>
</evidence>
<dbReference type="AlphaFoldDB" id="A0A6G7PTC5"/>
<dbReference type="SUPFAM" id="SSF51230">
    <property type="entry name" value="Single hybrid motif"/>
    <property type="match status" value="1"/>
</dbReference>
<organism evidence="1 2">
    <name type="scientific">Thermosulfuriphilus ammonigenes</name>
    <dbReference type="NCBI Taxonomy" id="1936021"/>
    <lineage>
        <taxon>Bacteria</taxon>
        <taxon>Pseudomonadati</taxon>
        <taxon>Thermodesulfobacteriota</taxon>
        <taxon>Thermodesulfobacteria</taxon>
        <taxon>Thermodesulfobacteriales</taxon>
        <taxon>Thermodesulfobacteriaceae</taxon>
        <taxon>Thermosulfuriphilus</taxon>
    </lineage>
</organism>
<dbReference type="RefSeq" id="WP_166031158.1">
    <property type="nucleotide sequence ID" value="NZ_CP048877.1"/>
</dbReference>
<dbReference type="EMBL" id="CP048877">
    <property type="protein sequence ID" value="QIJ70935.1"/>
    <property type="molecule type" value="Genomic_DNA"/>
</dbReference>
<sequence length="212" mass="24487">MKDLEINRILERYRARPYEIYRVETPHTGRINRLLVAEGQQVFGPAGRWGERPGTPLFELERERNVKVIRAQVEGTVTNLRQDLEGQFVEANEYVLSIKHPLSREEVIDLVLKEVLYIITAPERAKYYFTSEIAQALEKGRANVSPGDEILLMSFMKRETPIVYQGEPGVIFKVYFTINQIVEQGEPLLGIAPEDQLPYIDKIISRIRSEWG</sequence>
<reference evidence="1 2" key="1">
    <citation type="submission" date="2020-02" db="EMBL/GenBank/DDBJ databases">
        <title>Genome analysis of Thermosulfuriphilus ammonigenes ST65T, an anaerobic thermophilic chemolithoautotrophic bacterium isolated from a deep-sea hydrothermal vent.</title>
        <authorList>
            <person name="Slobodkina G."/>
            <person name="Allioux M."/>
            <person name="Merkel A."/>
            <person name="Alain K."/>
            <person name="Jebbar M."/>
            <person name="Slobodkin A."/>
        </authorList>
    </citation>
    <scope>NUCLEOTIDE SEQUENCE [LARGE SCALE GENOMIC DNA]</scope>
    <source>
        <strain evidence="1 2">ST65</strain>
    </source>
</reference>
<name>A0A6G7PTC5_9BACT</name>
<dbReference type="Gene3D" id="2.40.50.100">
    <property type="match status" value="1"/>
</dbReference>
<dbReference type="InterPro" id="IPR011053">
    <property type="entry name" value="Single_hybrid_motif"/>
</dbReference>
<proteinExistence type="predicted"/>
<keyword evidence="2" id="KW-1185">Reference proteome</keyword>
<gene>
    <name evidence="1" type="ORF">G4V39_01000</name>
</gene>